<dbReference type="OrthoDB" id="6513151at2759"/>
<name>A0A226EC76_FOLCA</name>
<keyword evidence="3" id="KW-0808">Transferase</keyword>
<evidence type="ECO:0000313" key="3">
    <source>
        <dbReference type="EMBL" id="OXA55163.1"/>
    </source>
</evidence>
<feature type="domain" description="Protein kinase" evidence="2">
    <location>
        <begin position="82"/>
        <end position="367"/>
    </location>
</feature>
<gene>
    <name evidence="3" type="ORF">Fcan01_09185</name>
</gene>
<organism evidence="3 4">
    <name type="scientific">Folsomia candida</name>
    <name type="common">Springtail</name>
    <dbReference type="NCBI Taxonomy" id="158441"/>
    <lineage>
        <taxon>Eukaryota</taxon>
        <taxon>Metazoa</taxon>
        <taxon>Ecdysozoa</taxon>
        <taxon>Arthropoda</taxon>
        <taxon>Hexapoda</taxon>
        <taxon>Collembola</taxon>
        <taxon>Entomobryomorpha</taxon>
        <taxon>Isotomoidea</taxon>
        <taxon>Isotomidae</taxon>
        <taxon>Proisotominae</taxon>
        <taxon>Folsomia</taxon>
    </lineage>
</organism>
<proteinExistence type="predicted"/>
<keyword evidence="3" id="KW-0418">Kinase</keyword>
<dbReference type="Gene3D" id="1.10.510.10">
    <property type="entry name" value="Transferase(Phosphotransferase) domain 1"/>
    <property type="match status" value="1"/>
</dbReference>
<evidence type="ECO:0000256" key="1">
    <source>
        <dbReference type="SAM" id="MobiDB-lite"/>
    </source>
</evidence>
<dbReference type="AlphaFoldDB" id="A0A226EC76"/>
<evidence type="ECO:0000259" key="2">
    <source>
        <dbReference type="PROSITE" id="PS50011"/>
    </source>
</evidence>
<protein>
    <submittedName>
        <fullName evidence="3">Serine/threonine-protein kinase SBK1</fullName>
    </submittedName>
</protein>
<dbReference type="InterPro" id="IPR000719">
    <property type="entry name" value="Prot_kinase_dom"/>
</dbReference>
<feature type="compositionally biased region" description="Low complexity" evidence="1">
    <location>
        <begin position="42"/>
        <end position="62"/>
    </location>
</feature>
<feature type="region of interest" description="Disordered" evidence="1">
    <location>
        <begin position="1"/>
        <end position="62"/>
    </location>
</feature>
<dbReference type="SUPFAM" id="SSF56112">
    <property type="entry name" value="Protein kinase-like (PK-like)"/>
    <property type="match status" value="1"/>
</dbReference>
<keyword evidence="4" id="KW-1185">Reference proteome</keyword>
<evidence type="ECO:0000313" key="4">
    <source>
        <dbReference type="Proteomes" id="UP000198287"/>
    </source>
</evidence>
<dbReference type="PANTHER" id="PTHR24359">
    <property type="entry name" value="SERINE/THREONINE-PROTEIN KINASE SBK1"/>
    <property type="match status" value="1"/>
</dbReference>
<dbReference type="InterPro" id="IPR011009">
    <property type="entry name" value="Kinase-like_dom_sf"/>
</dbReference>
<dbReference type="PROSITE" id="PS51257">
    <property type="entry name" value="PROKAR_LIPOPROTEIN"/>
    <property type="match status" value="1"/>
</dbReference>
<dbReference type="EMBL" id="LNIX01000004">
    <property type="protein sequence ID" value="OXA55163.1"/>
    <property type="molecule type" value="Genomic_DNA"/>
</dbReference>
<dbReference type="Proteomes" id="UP000198287">
    <property type="component" value="Unassembled WGS sequence"/>
</dbReference>
<feature type="region of interest" description="Disordered" evidence="1">
    <location>
        <begin position="408"/>
        <end position="451"/>
    </location>
</feature>
<dbReference type="PANTHER" id="PTHR24359:SF1">
    <property type="entry name" value="INHIBITOR OF NUCLEAR FACTOR KAPPA-B KINASE EPSILON SUBUNIT HOMOLOG 1-RELATED"/>
    <property type="match status" value="1"/>
</dbReference>
<sequence>MRIPTNTRMHRHSKDSRTPPGSSSSHGSSSTGGCGNSGRFLSVPPTTASPTSSSSVSSSSGHSFSSTGISLLREDLCVEEEFAVVKSLSEGGEFSTSKIVLATLKKDATRAKAVIKARPCLSTSIDDFNREVEFTYLLSPHPNVVTCYNVTFLWNGSLCFLQEFAPYGSLLHVLNRRRMMPTKSSRLGETKTKLVCSQVASALEFMHQLHLVHGQVTPDNILVFKGNLSQVKLADFSATRMEGSLVVVTTSETKLSSNRSSFNPPELSELLPQEKYHVETGLDSWQLGILVCYLLQGKCPWGAADAWEDSKYRSYVGWLKKKSLKVPEPLRNCTPRFIRLFKRLCEPKPYQRSGVRELRKYLKDAWLLRKSGQIVSRRTSDVSTDSTTADHAQENEGDVKIINSLEKLTLSSSSPQPPPPPPLSHEQVDKERNLKEWMQKSGDVILSTSVE</sequence>
<dbReference type="SMART" id="SM00220">
    <property type="entry name" value="S_TKc"/>
    <property type="match status" value="1"/>
</dbReference>
<dbReference type="GO" id="GO:0005524">
    <property type="term" value="F:ATP binding"/>
    <property type="evidence" value="ECO:0007669"/>
    <property type="project" value="InterPro"/>
</dbReference>
<dbReference type="GO" id="GO:0004674">
    <property type="term" value="F:protein serine/threonine kinase activity"/>
    <property type="evidence" value="ECO:0007669"/>
    <property type="project" value="TreeGrafter"/>
</dbReference>
<dbReference type="Pfam" id="PF00069">
    <property type="entry name" value="Pkinase"/>
    <property type="match status" value="1"/>
</dbReference>
<reference evidence="3 4" key="1">
    <citation type="submission" date="2015-12" db="EMBL/GenBank/DDBJ databases">
        <title>The genome of Folsomia candida.</title>
        <authorList>
            <person name="Faddeeva A."/>
            <person name="Derks M.F."/>
            <person name="Anvar Y."/>
            <person name="Smit S."/>
            <person name="Van Straalen N."/>
            <person name="Roelofs D."/>
        </authorList>
    </citation>
    <scope>NUCLEOTIDE SEQUENCE [LARGE SCALE GENOMIC DNA]</scope>
    <source>
        <strain evidence="3 4">VU population</strain>
        <tissue evidence="3">Whole body</tissue>
    </source>
</reference>
<comment type="caution">
    <text evidence="3">The sequence shown here is derived from an EMBL/GenBank/DDBJ whole genome shotgun (WGS) entry which is preliminary data.</text>
</comment>
<feature type="compositionally biased region" description="Basic and acidic residues" evidence="1">
    <location>
        <begin position="426"/>
        <end position="438"/>
    </location>
</feature>
<accession>A0A226EC76</accession>
<dbReference type="PROSITE" id="PS50011">
    <property type="entry name" value="PROTEIN_KINASE_DOM"/>
    <property type="match status" value="1"/>
</dbReference>